<dbReference type="PATRIC" id="fig|676032.3.peg.768"/>
<dbReference type="HOGENOM" id="CLU_130885_0_0_6"/>
<protein>
    <recommendedName>
        <fullName evidence="3">Lipoprotein</fullName>
    </recommendedName>
</protein>
<name>F4BKC8_9GAMM</name>
<dbReference type="AlphaFoldDB" id="F4BKC8"/>
<accession>F4BKC8</accession>
<dbReference type="KEGG" id="fcn:FN3523_0765"/>
<organism evidence="1 2">
    <name type="scientific">Francisella hispaniensis</name>
    <dbReference type="NCBI Taxonomy" id="622488"/>
    <lineage>
        <taxon>Bacteria</taxon>
        <taxon>Pseudomonadati</taxon>
        <taxon>Pseudomonadota</taxon>
        <taxon>Gammaproteobacteria</taxon>
        <taxon>Thiotrichales</taxon>
        <taxon>Francisellaceae</taxon>
        <taxon>Francisella</taxon>
    </lineage>
</organism>
<dbReference type="EMBL" id="CP002558">
    <property type="protein sequence ID" value="AEB28622.1"/>
    <property type="molecule type" value="Genomic_DNA"/>
</dbReference>
<evidence type="ECO:0008006" key="3">
    <source>
        <dbReference type="Google" id="ProtNLM"/>
    </source>
</evidence>
<reference evidence="2" key="1">
    <citation type="journal article" date="2011" name="Appl. Environ. Microbiol.">
        <title>Common ancestry and novel genetic traits of Francisella novicida-like isolates from North America and Australia as revealed by comparative genomic analyses.</title>
        <authorList>
            <person name="Siddaramappa S."/>
            <person name="Challacombe J.F."/>
            <person name="Petersen J.M."/>
            <person name="Pillai S."/>
            <person name="Hogg G."/>
            <person name="Kuske C.R."/>
        </authorList>
    </citation>
    <scope>NUCLEOTIDE SEQUENCE [LARGE SCALE GENOMIC DNA]</scope>
    <source>
        <strain evidence="2">3523</strain>
    </source>
</reference>
<dbReference type="Proteomes" id="UP000008303">
    <property type="component" value="Chromosome"/>
</dbReference>
<gene>
    <name evidence="1" type="ordered locus">FN3523_0765</name>
</gene>
<proteinExistence type="predicted"/>
<dbReference type="RefSeq" id="WP_014548073.1">
    <property type="nucleotide sequence ID" value="NC_017449.1"/>
</dbReference>
<evidence type="ECO:0000313" key="1">
    <source>
        <dbReference type="EMBL" id="AEB28622.1"/>
    </source>
</evidence>
<evidence type="ECO:0000313" key="2">
    <source>
        <dbReference type="Proteomes" id="UP000008303"/>
    </source>
</evidence>
<dbReference type="PROSITE" id="PS51257">
    <property type="entry name" value="PROKAR_LIPOPROTEIN"/>
    <property type="match status" value="1"/>
</dbReference>
<dbReference type="Pfam" id="PF11685">
    <property type="entry name" value="DUF3281"/>
    <property type="match status" value="1"/>
</dbReference>
<sequence length="183" mass="19747">MKSNNLVMERKKILIGTAILSSALLLGSCGGSETTSELRILYECGRVESVDDKDALCRFELANVEVSRYTNVLGKVIERVHSQTTVRDSQGLITWILPQDAKEADNNDVVYEFGFGCQGNNCTKNSNPTAFWLPIGNNVIGVSGTGTVNGKTVDLVTAVPAAVIDILDWECPDCSGDKHTCSC</sequence>
<dbReference type="InterPro" id="IPR021699">
    <property type="entry name" value="DUF3281"/>
</dbReference>